<sequence>MEPKKRLEREEVISQPASSVLTSDPNVLTSDLTGKESCRFTPASSLVASDQTVMASEPMGRESRRTEQSLAATMEPKERRNGDSYFTASVLPFLPPIKIS</sequence>
<feature type="region of interest" description="Disordered" evidence="1">
    <location>
        <begin position="52"/>
        <end position="83"/>
    </location>
</feature>
<reference evidence="2" key="1">
    <citation type="journal article" date="2022" name="Front. Genet.">
        <title>Chromosome-Scale Assembly of the Dendrobium nobile Genome Provides Insights Into the Molecular Mechanism of the Biosynthesis of the Medicinal Active Ingredient of Dendrobium.</title>
        <authorList>
            <person name="Xu Q."/>
            <person name="Niu S.-C."/>
            <person name="Li K.-L."/>
            <person name="Zheng P.-J."/>
            <person name="Zhang X.-J."/>
            <person name="Jia Y."/>
            <person name="Liu Y."/>
            <person name="Niu Y.-X."/>
            <person name="Yu L.-H."/>
            <person name="Chen D.-F."/>
            <person name="Zhang G.-Q."/>
        </authorList>
    </citation>
    <scope>NUCLEOTIDE SEQUENCE</scope>
    <source>
        <tissue evidence="2">Leaf</tissue>
    </source>
</reference>
<dbReference type="EMBL" id="JAGYWB010000015">
    <property type="protein sequence ID" value="KAI0497853.1"/>
    <property type="molecule type" value="Genomic_DNA"/>
</dbReference>
<feature type="compositionally biased region" description="Basic and acidic residues" evidence="1">
    <location>
        <begin position="1"/>
        <end position="12"/>
    </location>
</feature>
<feature type="region of interest" description="Disordered" evidence="1">
    <location>
        <begin position="1"/>
        <end position="27"/>
    </location>
</feature>
<proteinExistence type="predicted"/>
<evidence type="ECO:0000313" key="2">
    <source>
        <dbReference type="EMBL" id="KAI0497853.1"/>
    </source>
</evidence>
<dbReference type="Proteomes" id="UP000829196">
    <property type="component" value="Unassembled WGS sequence"/>
</dbReference>
<evidence type="ECO:0000256" key="1">
    <source>
        <dbReference type="SAM" id="MobiDB-lite"/>
    </source>
</evidence>
<dbReference type="AlphaFoldDB" id="A0A8T3ANG3"/>
<accession>A0A8T3ANG3</accession>
<gene>
    <name evidence="2" type="ORF">KFK09_021091</name>
</gene>
<organism evidence="2 3">
    <name type="scientific">Dendrobium nobile</name>
    <name type="common">Orchid</name>
    <dbReference type="NCBI Taxonomy" id="94219"/>
    <lineage>
        <taxon>Eukaryota</taxon>
        <taxon>Viridiplantae</taxon>
        <taxon>Streptophyta</taxon>
        <taxon>Embryophyta</taxon>
        <taxon>Tracheophyta</taxon>
        <taxon>Spermatophyta</taxon>
        <taxon>Magnoliopsida</taxon>
        <taxon>Liliopsida</taxon>
        <taxon>Asparagales</taxon>
        <taxon>Orchidaceae</taxon>
        <taxon>Epidendroideae</taxon>
        <taxon>Malaxideae</taxon>
        <taxon>Dendrobiinae</taxon>
        <taxon>Dendrobium</taxon>
    </lineage>
</organism>
<protein>
    <submittedName>
        <fullName evidence="2">Uncharacterized protein</fullName>
    </submittedName>
</protein>
<evidence type="ECO:0000313" key="3">
    <source>
        <dbReference type="Proteomes" id="UP000829196"/>
    </source>
</evidence>
<name>A0A8T3ANG3_DENNO</name>
<keyword evidence="3" id="KW-1185">Reference proteome</keyword>
<feature type="compositionally biased region" description="Polar residues" evidence="1">
    <location>
        <begin position="15"/>
        <end position="27"/>
    </location>
</feature>
<comment type="caution">
    <text evidence="2">The sequence shown here is derived from an EMBL/GenBank/DDBJ whole genome shotgun (WGS) entry which is preliminary data.</text>
</comment>